<dbReference type="GO" id="GO:0016491">
    <property type="term" value="F:oxidoreductase activity"/>
    <property type="evidence" value="ECO:0007669"/>
    <property type="project" value="InterPro"/>
</dbReference>
<dbReference type="RefSeq" id="WP_127934151.1">
    <property type="nucleotide sequence ID" value="NZ_SAUN01000001.1"/>
</dbReference>
<dbReference type="InterPro" id="IPR005106">
    <property type="entry name" value="Asp/hSer_DH_NAD-bd"/>
</dbReference>
<keyword evidence="4" id="KW-1185">Reference proteome</keyword>
<accession>A0A438M8I4</accession>
<dbReference type="Pfam" id="PF21135">
    <property type="entry name" value="DRL_cat"/>
    <property type="match status" value="1"/>
</dbReference>
<dbReference type="Gene3D" id="3.40.50.720">
    <property type="entry name" value="NAD(P)-binding Rossmann-like Domain"/>
    <property type="match status" value="1"/>
</dbReference>
<feature type="domain" description="Aspartate/homoserine dehydrogenase NAD-binding" evidence="1">
    <location>
        <begin position="39"/>
        <end position="123"/>
    </location>
</feature>
<evidence type="ECO:0000259" key="2">
    <source>
        <dbReference type="Pfam" id="PF21135"/>
    </source>
</evidence>
<dbReference type="PANTHER" id="PTHR37850:SF3">
    <property type="entry name" value="BLR7815 PROTEIN"/>
    <property type="match status" value="1"/>
</dbReference>
<dbReference type="SUPFAM" id="SSF51735">
    <property type="entry name" value="NAD(P)-binding Rossmann-fold domains"/>
    <property type="match status" value="1"/>
</dbReference>
<dbReference type="Proteomes" id="UP000284824">
    <property type="component" value="Unassembled WGS sequence"/>
</dbReference>
<evidence type="ECO:0000259" key="1">
    <source>
        <dbReference type="Pfam" id="PF03447"/>
    </source>
</evidence>
<reference evidence="3 4" key="1">
    <citation type="submission" date="2019-01" db="EMBL/GenBank/DDBJ databases">
        <title>Sequencing the genomes of 1000 actinobacteria strains.</title>
        <authorList>
            <person name="Klenk H.-P."/>
        </authorList>
    </citation>
    <scope>NUCLEOTIDE SEQUENCE [LARGE SCALE GENOMIC DNA]</scope>
    <source>
        <strain evidence="3 4">DSM 43925</strain>
    </source>
</reference>
<dbReference type="GO" id="GO:0050661">
    <property type="term" value="F:NADP binding"/>
    <property type="evidence" value="ECO:0007669"/>
    <property type="project" value="InterPro"/>
</dbReference>
<dbReference type="AlphaFoldDB" id="A0A438M8I4"/>
<dbReference type="PANTHER" id="PTHR37850">
    <property type="entry name" value="STRU PROTEIN"/>
    <property type="match status" value="1"/>
</dbReference>
<comment type="caution">
    <text evidence="3">The sequence shown here is derived from an EMBL/GenBank/DDBJ whole genome shotgun (WGS) entry which is preliminary data.</text>
</comment>
<feature type="domain" description="Oxidoreductase DRL-like catalytic" evidence="2">
    <location>
        <begin position="182"/>
        <end position="290"/>
    </location>
</feature>
<gene>
    <name evidence="3" type="ORF">EDD27_4622</name>
</gene>
<proteinExistence type="predicted"/>
<dbReference type="InterPro" id="IPR048423">
    <property type="entry name" value="DRL_cat"/>
</dbReference>
<organism evidence="3 4">
    <name type="scientific">Nonomuraea polychroma</name>
    <dbReference type="NCBI Taxonomy" id="46176"/>
    <lineage>
        <taxon>Bacteria</taxon>
        <taxon>Bacillati</taxon>
        <taxon>Actinomycetota</taxon>
        <taxon>Actinomycetes</taxon>
        <taxon>Streptosporangiales</taxon>
        <taxon>Streptosporangiaceae</taxon>
        <taxon>Nonomuraea</taxon>
    </lineage>
</organism>
<dbReference type="EMBL" id="SAUN01000001">
    <property type="protein sequence ID" value="RVX42006.1"/>
    <property type="molecule type" value="Genomic_DNA"/>
</dbReference>
<evidence type="ECO:0000313" key="3">
    <source>
        <dbReference type="EMBL" id="RVX42006.1"/>
    </source>
</evidence>
<sequence length="389" mass="41308">MNYELIYRGLGDRRIRIAVTGAAGAYARSLLAQCRLLPNIDVAALVDLDPSAVEAGGAPVSDDYTTLDDLALDVVVEATGSPEVSLDIAERALRRGVHVVMVSKETDAVAGPWLARLAEEHDAVYTVADGDQPGNLIGLYTWARTLGLEVVAAGKSSEYDVVVDAFDDRGTIDAPWSPSADCCEMNVVANVTGLLPTPGGLVAPLCRATELADVFVPAADGGILAGPGELGVFRCLRRPDEASFAGGVFVIARCADREVWQLLKAKGHVVSRSGDYAAIYLPYHLMGIETPFTLFSAVLHGRAARRPEPHALMITRTERDFRAGELLAMGGHHHEIDGVTTQLVAAVPKLAPYYLAANKRLLADVPAGTDITLDMLDLTGSRLAAAWAS</sequence>
<dbReference type="InterPro" id="IPR036291">
    <property type="entry name" value="NAD(P)-bd_dom_sf"/>
</dbReference>
<dbReference type="OrthoDB" id="9777844at2"/>
<protein>
    <submittedName>
        <fullName evidence="3">Putative homoserine dehydrogenase-like protein</fullName>
    </submittedName>
</protein>
<evidence type="ECO:0000313" key="4">
    <source>
        <dbReference type="Proteomes" id="UP000284824"/>
    </source>
</evidence>
<name>A0A438M8I4_9ACTN</name>
<dbReference type="Pfam" id="PF03447">
    <property type="entry name" value="NAD_binding_3"/>
    <property type="match status" value="1"/>
</dbReference>